<feature type="chain" id="PRO_5021454564" description="Lipoprotein" evidence="1">
    <location>
        <begin position="20"/>
        <end position="177"/>
    </location>
</feature>
<feature type="signal peptide" evidence="1">
    <location>
        <begin position="1"/>
        <end position="19"/>
    </location>
</feature>
<evidence type="ECO:0000313" key="3">
    <source>
        <dbReference type="Proteomes" id="UP000319374"/>
    </source>
</evidence>
<reference evidence="3" key="1">
    <citation type="submission" date="2019-06" db="EMBL/GenBank/DDBJ databases">
        <title>Alistipes onderdonkii subsp. vulgaris subsp. nov., Alistipes dispar sp. nov. and Alistipes communis sp. nov., isolated from human faeces, and creation of Alistipes onderdonkii subsp. onderdonkii subsp. nov.</title>
        <authorList>
            <person name="Sakamoto M."/>
            <person name="Ikeyama N."/>
            <person name="Ogata Y."/>
            <person name="Suda W."/>
            <person name="Iino T."/>
            <person name="Hattori M."/>
            <person name="Ohkuma M."/>
        </authorList>
    </citation>
    <scope>NUCLEOTIDE SEQUENCE [LARGE SCALE GENOMIC DNA]</scope>
    <source>
        <strain evidence="3">5CPEGH6</strain>
    </source>
</reference>
<evidence type="ECO:0008006" key="4">
    <source>
        <dbReference type="Google" id="ProtNLM"/>
    </source>
</evidence>
<dbReference type="PROSITE" id="PS51257">
    <property type="entry name" value="PROKAR_LIPOPROTEIN"/>
    <property type="match status" value="1"/>
</dbReference>
<proteinExistence type="predicted"/>
<name>A0A4Y1X3G1_9BACT</name>
<evidence type="ECO:0000256" key="1">
    <source>
        <dbReference type="SAM" id="SignalP"/>
    </source>
</evidence>
<organism evidence="2 3">
    <name type="scientific">Alistipes dispar</name>
    <dbReference type="NCBI Taxonomy" id="2585119"/>
    <lineage>
        <taxon>Bacteria</taxon>
        <taxon>Pseudomonadati</taxon>
        <taxon>Bacteroidota</taxon>
        <taxon>Bacteroidia</taxon>
        <taxon>Bacteroidales</taxon>
        <taxon>Rikenellaceae</taxon>
        <taxon>Alistipes</taxon>
    </lineage>
</organism>
<keyword evidence="1" id="KW-0732">Signal</keyword>
<accession>A0A4Y1X3G1</accession>
<dbReference type="KEGG" id="ada:A5CPEGH6_22130"/>
<dbReference type="Proteomes" id="UP000319374">
    <property type="component" value="Chromosome"/>
</dbReference>
<dbReference type="AlphaFoldDB" id="A0A4Y1X3G1"/>
<dbReference type="OrthoDB" id="1001298at2"/>
<dbReference type="RefSeq" id="WP_141429732.1">
    <property type="nucleotide sequence ID" value="NZ_AP019736.1"/>
</dbReference>
<protein>
    <recommendedName>
        <fullName evidence="4">Lipoprotein</fullName>
    </recommendedName>
</protein>
<evidence type="ECO:0000313" key="2">
    <source>
        <dbReference type="EMBL" id="BBL07575.1"/>
    </source>
</evidence>
<dbReference type="GeneID" id="98674200"/>
<sequence>MRIAAFFLLVLGLSSCGMPANRPVDAFVWDRLCAHEDPDHVEPVGKCDLDEFLVEMERFPWHEQAREALKFRKNSPTLSVTDLKTDRSFFISSAVDDKDRLGYFVGYIYPGEQGTRARRYVSMYEVEQMEAIRETVVLFFRRDEAALKRLLGKQPKYMDTRDNAGWEKYLKMKQKFM</sequence>
<keyword evidence="3" id="KW-1185">Reference proteome</keyword>
<dbReference type="EMBL" id="AP019736">
    <property type="protein sequence ID" value="BBL07575.1"/>
    <property type="molecule type" value="Genomic_DNA"/>
</dbReference>
<gene>
    <name evidence="2" type="ORF">A5CPEGH6_22130</name>
</gene>